<dbReference type="Proteomes" id="UP000006753">
    <property type="component" value="Unassembled WGS sequence"/>
</dbReference>
<sequence length="152" mass="16669">MSVAALDKKTVTVDHVPRPALGGSILHRVKTDCVSNGWIGVDVRIQELDCTYMTTLIAGSVGMEFEASGDHGEALDTVKSLSGWWAYMKAEDSKSCEKDQLEAETKPEGDQIGAVTDPALVLESRKRMWADMAARLEYQRCALFGEMVSISR</sequence>
<dbReference type="InParanoid" id="K1X7T4"/>
<dbReference type="RefSeq" id="XP_007293031.1">
    <property type="nucleotide sequence ID" value="XM_007292969.1"/>
</dbReference>
<organism evidence="1 2">
    <name type="scientific">Marssonina brunnea f. sp. multigermtubi (strain MB_m1)</name>
    <name type="common">Marssonina leaf spot fungus</name>
    <dbReference type="NCBI Taxonomy" id="1072389"/>
    <lineage>
        <taxon>Eukaryota</taxon>
        <taxon>Fungi</taxon>
        <taxon>Dikarya</taxon>
        <taxon>Ascomycota</taxon>
        <taxon>Pezizomycotina</taxon>
        <taxon>Leotiomycetes</taxon>
        <taxon>Helotiales</taxon>
        <taxon>Drepanopezizaceae</taxon>
        <taxon>Drepanopeziza</taxon>
    </lineage>
</organism>
<proteinExistence type="predicted"/>
<evidence type="ECO:0000313" key="2">
    <source>
        <dbReference type="Proteomes" id="UP000006753"/>
    </source>
</evidence>
<dbReference type="OrthoDB" id="9978173at2759"/>
<dbReference type="EMBL" id="JH921438">
    <property type="protein sequence ID" value="EKD16673.1"/>
    <property type="molecule type" value="Genomic_DNA"/>
</dbReference>
<dbReference type="GeneID" id="18761077"/>
<reference evidence="1 2" key="1">
    <citation type="journal article" date="2012" name="BMC Genomics">
        <title>Sequencing the genome of Marssonina brunnea reveals fungus-poplar co-evolution.</title>
        <authorList>
            <person name="Zhu S."/>
            <person name="Cao Y.-Z."/>
            <person name="Jiang C."/>
            <person name="Tan B.-Y."/>
            <person name="Wang Z."/>
            <person name="Feng S."/>
            <person name="Zhang L."/>
            <person name="Su X.-H."/>
            <person name="Brejova B."/>
            <person name="Vinar T."/>
            <person name="Xu M."/>
            <person name="Wang M.-X."/>
            <person name="Zhang S.-G."/>
            <person name="Huang M.-R."/>
            <person name="Wu R."/>
            <person name="Zhou Y."/>
        </authorList>
    </citation>
    <scope>NUCLEOTIDE SEQUENCE [LARGE SCALE GENOMIC DNA]</scope>
    <source>
        <strain evidence="1 2">MB_m1</strain>
    </source>
</reference>
<accession>K1X7T4</accession>
<dbReference type="KEGG" id="mbe:MBM_05142"/>
<protein>
    <submittedName>
        <fullName evidence="1">Uncharacterized protein</fullName>
    </submittedName>
</protein>
<dbReference type="HOGENOM" id="CLU_1722750_0_0_1"/>
<evidence type="ECO:0000313" key="1">
    <source>
        <dbReference type="EMBL" id="EKD16673.1"/>
    </source>
</evidence>
<dbReference type="AlphaFoldDB" id="K1X7T4"/>
<gene>
    <name evidence="1" type="ORF">MBM_05142</name>
</gene>
<keyword evidence="2" id="KW-1185">Reference proteome</keyword>
<name>K1X7T4_MARBU</name>